<name>A0A7X2N3V0_9FIRM</name>
<evidence type="ECO:0000259" key="2">
    <source>
        <dbReference type="Pfam" id="PF17802"/>
    </source>
</evidence>
<proteinExistence type="predicted"/>
<organism evidence="3 4">
    <name type="scientific">Floccifex porci</name>
    <dbReference type="NCBI Taxonomy" id="2606629"/>
    <lineage>
        <taxon>Bacteria</taxon>
        <taxon>Bacillati</taxon>
        <taxon>Bacillota</taxon>
        <taxon>Erysipelotrichia</taxon>
        <taxon>Erysipelotrichales</taxon>
        <taxon>Erysipelotrichaceae</taxon>
        <taxon>Floccifex</taxon>
    </lineage>
</organism>
<sequence>MDICVPGDRILASVNNDKNKAVVITNELVSYAYSKTTVAGTATNGNHMIVNEYNWIFNLPSPPSNFKIYAASCNQTGTNWQGITTSCQTLIYWEIENKGTVTLEKNSLLPSITENNDCYFLEQAVYGIYTDAACTTLFTTISPNETLSLDSNTYYLKEIEAGNGYEINEEILSFTVENNTDNKVKVHDKPFYHNSPLILKKRDSQTYNGICDTQFKIQFYGFNSYSLEECEQMEPLKTWVFKTDSNGCLYFDEDHFVSGDEIYKDDENNPILPLGTLILEEKKPAQGYLKQERKVLKNICDTEFFSYSIFYNDKNEFTIYKYQDHTPIPIKDTVFVHTFNEKEERLITDENGCIHMEGLEIGMHSLQEEKANKHYQNENIKLDFEVKEDGIYLEDEKVNQVIFENKVKDFSLQIHKTDPFQMDLENVTFTLFKDEDCTQIMDIQTTDEKGICTFEGLENNMVYYCKETQGLDGYEENNNIYVIRLNCVPVYDQYDITINTNITDIDIENHIIRMNVLNTPVKKLPVTGNNGQLMIFCTGTFLMIIVLRRKRNEKEKYN</sequence>
<feature type="transmembrane region" description="Helical" evidence="1">
    <location>
        <begin position="531"/>
        <end position="547"/>
    </location>
</feature>
<evidence type="ECO:0000313" key="4">
    <source>
        <dbReference type="Proteomes" id="UP000470082"/>
    </source>
</evidence>
<dbReference type="InterPro" id="IPR041033">
    <property type="entry name" value="SpaA_PFL_dom_1"/>
</dbReference>
<feature type="domain" description="SpaA-like prealbumin fold" evidence="2">
    <location>
        <begin position="148"/>
        <end position="189"/>
    </location>
</feature>
<keyword evidence="1" id="KW-0812">Transmembrane</keyword>
<evidence type="ECO:0000256" key="1">
    <source>
        <dbReference type="SAM" id="Phobius"/>
    </source>
</evidence>
<dbReference type="Pfam" id="PF17802">
    <property type="entry name" value="SpaA"/>
    <property type="match status" value="3"/>
</dbReference>
<dbReference type="RefSeq" id="WP_154460782.1">
    <property type="nucleotide sequence ID" value="NZ_VUMM01000017.1"/>
</dbReference>
<reference evidence="3 4" key="1">
    <citation type="submission" date="2019-08" db="EMBL/GenBank/DDBJ databases">
        <title>In-depth cultivation of the pig gut microbiome towards novel bacterial diversity and tailored functional studies.</title>
        <authorList>
            <person name="Wylensek D."/>
            <person name="Hitch T.C.A."/>
            <person name="Clavel T."/>
        </authorList>
    </citation>
    <scope>NUCLEOTIDE SEQUENCE [LARGE SCALE GENOMIC DNA]</scope>
    <source>
        <strain evidence="3 4">LKV-178-WT-2G</strain>
    </source>
</reference>
<dbReference type="AlphaFoldDB" id="A0A7X2N3V0"/>
<feature type="domain" description="SpaA-like prealbumin fold" evidence="2">
    <location>
        <begin position="411"/>
        <end position="485"/>
    </location>
</feature>
<keyword evidence="1" id="KW-0472">Membrane</keyword>
<dbReference type="Gene3D" id="2.60.40.10">
    <property type="entry name" value="Immunoglobulins"/>
    <property type="match status" value="3"/>
</dbReference>
<protein>
    <recommendedName>
        <fullName evidence="2">SpaA-like prealbumin fold domain-containing protein</fullName>
    </recommendedName>
</protein>
<evidence type="ECO:0000313" key="3">
    <source>
        <dbReference type="EMBL" id="MSS01994.1"/>
    </source>
</evidence>
<comment type="caution">
    <text evidence="3">The sequence shown here is derived from an EMBL/GenBank/DDBJ whole genome shotgun (WGS) entry which is preliminary data.</text>
</comment>
<feature type="domain" description="SpaA-like prealbumin fold" evidence="2">
    <location>
        <begin position="317"/>
        <end position="393"/>
    </location>
</feature>
<accession>A0A7X2N3V0</accession>
<dbReference type="InterPro" id="IPR013783">
    <property type="entry name" value="Ig-like_fold"/>
</dbReference>
<dbReference type="EMBL" id="VUMM01000017">
    <property type="protein sequence ID" value="MSS01994.1"/>
    <property type="molecule type" value="Genomic_DNA"/>
</dbReference>
<gene>
    <name evidence="3" type="ORF">FYJ50_07815</name>
</gene>
<dbReference type="Proteomes" id="UP000470082">
    <property type="component" value="Unassembled WGS sequence"/>
</dbReference>
<keyword evidence="1" id="KW-1133">Transmembrane helix</keyword>
<keyword evidence="4" id="KW-1185">Reference proteome</keyword>